<protein>
    <recommendedName>
        <fullName evidence="5">GLEYA adhesin domain-containing protein</fullName>
    </recommendedName>
</protein>
<feature type="signal peptide" evidence="2">
    <location>
        <begin position="1"/>
        <end position="18"/>
    </location>
</feature>
<gene>
    <name evidence="3" type="ORF">TWF718_009478</name>
</gene>
<feature type="compositionally biased region" description="Low complexity" evidence="1">
    <location>
        <begin position="70"/>
        <end position="86"/>
    </location>
</feature>
<reference evidence="3 4" key="1">
    <citation type="submission" date="2019-10" db="EMBL/GenBank/DDBJ databases">
        <authorList>
            <person name="Palmer J.M."/>
        </authorList>
    </citation>
    <scope>NUCLEOTIDE SEQUENCE [LARGE SCALE GENOMIC DNA]</scope>
    <source>
        <strain evidence="3 4">TWF718</strain>
    </source>
</reference>
<keyword evidence="4" id="KW-1185">Reference proteome</keyword>
<dbReference type="EMBL" id="JAVHNR010000007">
    <property type="protein sequence ID" value="KAK6336686.1"/>
    <property type="molecule type" value="Genomic_DNA"/>
</dbReference>
<sequence length="709" mass="77770">MIPFLLTIILLLVGFSNPQSTATPATTILFSTFRQTKTIIWDTCGPTPDTLPLCENIQWGSLNPGTQNGTSFPSSQTLSPSTSLPDTFSSSLQTTTAISTIPSDTGVPTEFRLRALIPGFDEAYVNTTYNGPIIIDVNTEDRLRRRDDLPNNVVSRVENSADFKLMPDGTIRAIGTNQRLIVYRRQTSSVGTPNDYGDVLIVQETTLAQNDLSQNWYFSGCKLDLQHPSTFQIYEIYLLQIARGRYAVKMGAVGAQVPLDFEAYGLCYEPAVSSSSSISSTSNTRTTAISSLVSSRLSSLPVSSQPSSTVSVQSAVSSTLTSSSSSAPSTTQTYSRSSSDVSSTKSSSTSILTSSSTLNAYDIITLETLYYFCSDLLRSTVVSTSIEVTSSLSAIISTETSISSELVVSTSSYVEYSSTSYIATETTRTNVRRRKTVVAKRQTPYTTPSPLTSFSDAEVRSGCWSAIMIVPITTIESTSMSVNVIPYLSTTYLKSTETSYSTEVVSSTIQSVLTRTAVANGYYKMRNDSLGVFDNNYFYIDAKSHTPIQPDTQAMANVTRETFWQGEWDGNLGGWKLRYDWWRMSDGQNLTYTYYLVYFTSIPNPNKLQFRWFGITRTLSLIGPGKQAQYGAFDISDGFATIRPSVEGTRDTLYTCEDGGTAGRPPIFWFYASTGWTDFINVAEDGPNGDGQYTLHNCVAVPGFYILGW</sequence>
<dbReference type="Proteomes" id="UP001313282">
    <property type="component" value="Unassembled WGS sequence"/>
</dbReference>
<keyword evidence="2" id="KW-0732">Signal</keyword>
<proteinExistence type="predicted"/>
<evidence type="ECO:0008006" key="5">
    <source>
        <dbReference type="Google" id="ProtNLM"/>
    </source>
</evidence>
<evidence type="ECO:0000313" key="4">
    <source>
        <dbReference type="Proteomes" id="UP001313282"/>
    </source>
</evidence>
<accession>A0AAN8RAH8</accession>
<dbReference type="AlphaFoldDB" id="A0AAN8RAH8"/>
<evidence type="ECO:0000256" key="1">
    <source>
        <dbReference type="SAM" id="MobiDB-lite"/>
    </source>
</evidence>
<evidence type="ECO:0000256" key="2">
    <source>
        <dbReference type="SAM" id="SignalP"/>
    </source>
</evidence>
<feature type="region of interest" description="Disordered" evidence="1">
    <location>
        <begin position="320"/>
        <end position="349"/>
    </location>
</feature>
<comment type="caution">
    <text evidence="3">The sequence shown here is derived from an EMBL/GenBank/DDBJ whole genome shotgun (WGS) entry which is preliminary data.</text>
</comment>
<feature type="chain" id="PRO_5042953979" description="GLEYA adhesin domain-containing protein" evidence="2">
    <location>
        <begin position="19"/>
        <end position="709"/>
    </location>
</feature>
<organism evidence="3 4">
    <name type="scientific">Orbilia javanica</name>
    <dbReference type="NCBI Taxonomy" id="47235"/>
    <lineage>
        <taxon>Eukaryota</taxon>
        <taxon>Fungi</taxon>
        <taxon>Dikarya</taxon>
        <taxon>Ascomycota</taxon>
        <taxon>Pezizomycotina</taxon>
        <taxon>Orbiliomycetes</taxon>
        <taxon>Orbiliales</taxon>
        <taxon>Orbiliaceae</taxon>
        <taxon>Orbilia</taxon>
    </lineage>
</organism>
<evidence type="ECO:0000313" key="3">
    <source>
        <dbReference type="EMBL" id="KAK6336686.1"/>
    </source>
</evidence>
<feature type="region of interest" description="Disordered" evidence="1">
    <location>
        <begin position="64"/>
        <end position="86"/>
    </location>
</feature>
<name>A0AAN8RAH8_9PEZI</name>